<dbReference type="OrthoDB" id="9788285at2"/>
<evidence type="ECO:0000313" key="12">
    <source>
        <dbReference type="EMBL" id="ABC80668.1"/>
    </source>
</evidence>
<dbReference type="GO" id="GO:0016787">
    <property type="term" value="F:hydrolase activity"/>
    <property type="evidence" value="ECO:0007669"/>
    <property type="project" value="UniProtKB-KW"/>
</dbReference>
<evidence type="ECO:0000256" key="2">
    <source>
        <dbReference type="ARBA" id="ARBA00022475"/>
    </source>
</evidence>
<accession>Q2IPD7</accession>
<reference evidence="12" key="1">
    <citation type="submission" date="2006-01" db="EMBL/GenBank/DDBJ databases">
        <title>Complete sequence of Anaeromyxobacter dehalogenans 2CP-C.</title>
        <authorList>
            <consortium name="US DOE Joint Genome Institute"/>
            <person name="Copeland A."/>
            <person name="Lucas S."/>
            <person name="Lapidus A."/>
            <person name="Barry K."/>
            <person name="Detter J.C."/>
            <person name="Glavina T."/>
            <person name="Hammon N."/>
            <person name="Israni S."/>
            <person name="Pitluck S."/>
            <person name="Brettin T."/>
            <person name="Bruce D."/>
            <person name="Han C."/>
            <person name="Tapia R."/>
            <person name="Gilna P."/>
            <person name="Kiss H."/>
            <person name="Schmutz J."/>
            <person name="Larimer F."/>
            <person name="Land M."/>
            <person name="Kyrpides N."/>
            <person name="Anderson I."/>
            <person name="Sanford R.A."/>
            <person name="Ritalahti K.M."/>
            <person name="Thomas H.S."/>
            <person name="Kirby J.R."/>
            <person name="Zhulin I.B."/>
            <person name="Loeffler F.E."/>
            <person name="Richardson P."/>
        </authorList>
    </citation>
    <scope>NUCLEOTIDE SEQUENCE</scope>
    <source>
        <strain evidence="12">2CP-C</strain>
    </source>
</reference>
<keyword evidence="6 11" id="KW-0067">ATP-binding</keyword>
<dbReference type="PIRSF" id="PIRSF001296">
    <property type="entry name" value="K_ATPase_KdpC"/>
    <property type="match status" value="1"/>
</dbReference>
<gene>
    <name evidence="11" type="primary">kdpC</name>
    <name evidence="12" type="ordered locus">Adeh_0893</name>
</gene>
<dbReference type="GO" id="GO:0008556">
    <property type="term" value="F:P-type potassium transmembrane transporter activity"/>
    <property type="evidence" value="ECO:0007669"/>
    <property type="project" value="InterPro"/>
</dbReference>
<evidence type="ECO:0000256" key="11">
    <source>
        <dbReference type="HAMAP-Rule" id="MF_00276"/>
    </source>
</evidence>
<dbReference type="NCBIfam" id="NF001454">
    <property type="entry name" value="PRK00315.1"/>
    <property type="match status" value="1"/>
</dbReference>
<dbReference type="AlphaFoldDB" id="Q2IPD7"/>
<evidence type="ECO:0000256" key="10">
    <source>
        <dbReference type="ARBA" id="ARBA00023136"/>
    </source>
</evidence>
<dbReference type="STRING" id="290397.Adeh_0893"/>
<evidence type="ECO:0000313" key="13">
    <source>
        <dbReference type="Proteomes" id="UP000001935"/>
    </source>
</evidence>
<dbReference type="Pfam" id="PF02669">
    <property type="entry name" value="KdpC"/>
    <property type="match status" value="1"/>
</dbReference>
<dbReference type="PANTHER" id="PTHR30042:SF2">
    <property type="entry name" value="POTASSIUM-TRANSPORTING ATPASE KDPC SUBUNIT"/>
    <property type="match status" value="1"/>
</dbReference>
<dbReference type="HOGENOM" id="CLU_077094_2_0_7"/>
<comment type="subcellular location">
    <subcellularLocation>
        <location evidence="11">Cell inner membrane</location>
        <topology evidence="11">Single-pass membrane protein</topology>
    </subcellularLocation>
</comment>
<evidence type="ECO:0000256" key="7">
    <source>
        <dbReference type="ARBA" id="ARBA00022958"/>
    </source>
</evidence>
<keyword evidence="3 11" id="KW-0633">Potassium transport</keyword>
<comment type="similarity">
    <text evidence="11">Belongs to the KdpC family.</text>
</comment>
<keyword evidence="7 11" id="KW-0630">Potassium</keyword>
<keyword evidence="9 11" id="KW-0406">Ion transport</keyword>
<keyword evidence="5 11" id="KW-0547">Nucleotide-binding</keyword>
<evidence type="ECO:0000256" key="5">
    <source>
        <dbReference type="ARBA" id="ARBA00022741"/>
    </source>
</evidence>
<keyword evidence="8 11" id="KW-1133">Transmembrane helix</keyword>
<dbReference type="KEGG" id="ade:Adeh_0893"/>
<name>Q2IPD7_ANADE</name>
<comment type="subunit">
    <text evidence="11">The system is composed of three essential subunits: KdpA, KdpB and KdpC.</text>
</comment>
<keyword evidence="2 11" id="KW-1003">Cell membrane</keyword>
<dbReference type="GO" id="GO:0005886">
    <property type="term" value="C:plasma membrane"/>
    <property type="evidence" value="ECO:0007669"/>
    <property type="project" value="UniProtKB-SubCell"/>
</dbReference>
<evidence type="ECO:0000256" key="3">
    <source>
        <dbReference type="ARBA" id="ARBA00022538"/>
    </source>
</evidence>
<keyword evidence="1 11" id="KW-0813">Transport</keyword>
<proteinExistence type="inferred from homology"/>
<keyword evidence="4 11" id="KW-0812">Transmembrane</keyword>
<organism evidence="12 13">
    <name type="scientific">Anaeromyxobacter dehalogenans (strain 2CP-C)</name>
    <dbReference type="NCBI Taxonomy" id="290397"/>
    <lineage>
        <taxon>Bacteria</taxon>
        <taxon>Pseudomonadati</taxon>
        <taxon>Myxococcota</taxon>
        <taxon>Myxococcia</taxon>
        <taxon>Myxococcales</taxon>
        <taxon>Cystobacterineae</taxon>
        <taxon>Anaeromyxobacteraceae</taxon>
        <taxon>Anaeromyxobacter</taxon>
    </lineage>
</organism>
<dbReference type="PANTHER" id="PTHR30042">
    <property type="entry name" value="POTASSIUM-TRANSPORTING ATPASE C CHAIN"/>
    <property type="match status" value="1"/>
</dbReference>
<evidence type="ECO:0000256" key="8">
    <source>
        <dbReference type="ARBA" id="ARBA00022989"/>
    </source>
</evidence>
<evidence type="ECO:0000256" key="9">
    <source>
        <dbReference type="ARBA" id="ARBA00023065"/>
    </source>
</evidence>
<protein>
    <recommendedName>
        <fullName evidence="11">Potassium-transporting ATPase KdpC subunit</fullName>
    </recommendedName>
    <alternativeName>
        <fullName evidence="11">ATP phosphohydrolase [potassium-transporting] C chain</fullName>
    </alternativeName>
    <alternativeName>
        <fullName evidence="11">Potassium-binding and translocating subunit C</fullName>
    </alternativeName>
    <alternativeName>
        <fullName evidence="11">Potassium-translocating ATPase C chain</fullName>
    </alternativeName>
</protein>
<sequence>MLRPALALLAAFTLLTGLAYPALLTAAAQLLFPFQANGSVLPRDAHPAGSALIGQPFQDPRYFWGRPSATAPIPYDGRASAASHLGPSSPALAEAVRGRVAALRVADPGNEAPVPVDLVTASASGLDPHLSPAGALYQVRRVAAARGLPATEVRALVERHVEPPLLGLFGAPRVNVLALDLALDALEAPGVDAGTTEAEEPEP</sequence>
<evidence type="ECO:0000256" key="6">
    <source>
        <dbReference type="ARBA" id="ARBA00022840"/>
    </source>
</evidence>
<dbReference type="Proteomes" id="UP000001935">
    <property type="component" value="Chromosome"/>
</dbReference>
<dbReference type="EMBL" id="CP000251">
    <property type="protein sequence ID" value="ABC80668.1"/>
    <property type="molecule type" value="Genomic_DNA"/>
</dbReference>
<dbReference type="NCBIfam" id="TIGR00681">
    <property type="entry name" value="kdpC"/>
    <property type="match status" value="1"/>
</dbReference>
<dbReference type="RefSeq" id="WP_011419951.1">
    <property type="nucleotide sequence ID" value="NC_007760.1"/>
</dbReference>
<dbReference type="eggNOG" id="COG2156">
    <property type="taxonomic scope" value="Bacteria"/>
</dbReference>
<dbReference type="GO" id="GO:0005524">
    <property type="term" value="F:ATP binding"/>
    <property type="evidence" value="ECO:0007669"/>
    <property type="project" value="UniProtKB-UniRule"/>
</dbReference>
<dbReference type="HAMAP" id="MF_00276">
    <property type="entry name" value="KdpC"/>
    <property type="match status" value="1"/>
</dbReference>
<keyword evidence="10 11" id="KW-0472">Membrane</keyword>
<evidence type="ECO:0000256" key="1">
    <source>
        <dbReference type="ARBA" id="ARBA00022448"/>
    </source>
</evidence>
<dbReference type="InterPro" id="IPR003820">
    <property type="entry name" value="KdpC"/>
</dbReference>
<comment type="function">
    <text evidence="11">Part of the high-affinity ATP-driven potassium transport (or Kdp) system, which catalyzes the hydrolysis of ATP coupled with the electrogenic transport of potassium into the cytoplasm. This subunit acts as a catalytic chaperone that increases the ATP-binding affinity of the ATP-hydrolyzing subunit KdpB by the formation of a transient KdpB/KdpC/ATP ternary complex.</text>
</comment>
<evidence type="ECO:0000256" key="4">
    <source>
        <dbReference type="ARBA" id="ARBA00022692"/>
    </source>
</evidence>
<keyword evidence="12" id="KW-0378">Hydrolase</keyword>
<keyword evidence="11" id="KW-0997">Cell inner membrane</keyword>